<accession>A0A2H3J9T9</accession>
<evidence type="ECO:0000256" key="3">
    <source>
        <dbReference type="ARBA" id="ARBA00022833"/>
    </source>
</evidence>
<feature type="compositionally biased region" description="Low complexity" evidence="5">
    <location>
        <begin position="324"/>
        <end position="337"/>
    </location>
</feature>
<protein>
    <recommendedName>
        <fullName evidence="6">RanBP2-type domain-containing protein</fullName>
    </recommendedName>
</protein>
<feature type="region of interest" description="Disordered" evidence="5">
    <location>
        <begin position="439"/>
        <end position="552"/>
    </location>
</feature>
<feature type="compositionally biased region" description="Pro residues" evidence="5">
    <location>
        <begin position="826"/>
        <end position="840"/>
    </location>
</feature>
<dbReference type="PROSITE" id="PS01358">
    <property type="entry name" value="ZF_RANBP2_1"/>
    <property type="match status" value="1"/>
</dbReference>
<dbReference type="SMART" id="SM00547">
    <property type="entry name" value="ZnF_RBZ"/>
    <property type="match status" value="2"/>
</dbReference>
<feature type="compositionally biased region" description="Acidic residues" evidence="5">
    <location>
        <begin position="477"/>
        <end position="486"/>
    </location>
</feature>
<dbReference type="Proteomes" id="UP000218811">
    <property type="component" value="Unassembled WGS sequence"/>
</dbReference>
<feature type="domain" description="RanBP2-type" evidence="6">
    <location>
        <begin position="855"/>
        <end position="883"/>
    </location>
</feature>
<keyword evidence="2 4" id="KW-0863">Zinc-finger</keyword>
<gene>
    <name evidence="7" type="ORF">WOLCODRAFT_148480</name>
</gene>
<dbReference type="SUPFAM" id="SSF90209">
    <property type="entry name" value="Ran binding protein zinc finger-like"/>
    <property type="match status" value="1"/>
</dbReference>
<dbReference type="Pfam" id="PF00641">
    <property type="entry name" value="Zn_ribbon_RanBP"/>
    <property type="match status" value="1"/>
</dbReference>
<evidence type="ECO:0000256" key="4">
    <source>
        <dbReference type="PROSITE-ProRule" id="PRU00322"/>
    </source>
</evidence>
<feature type="domain" description="RanBP2-type" evidence="6">
    <location>
        <begin position="777"/>
        <end position="806"/>
    </location>
</feature>
<evidence type="ECO:0000256" key="5">
    <source>
        <dbReference type="SAM" id="MobiDB-lite"/>
    </source>
</evidence>
<reference evidence="7 8" key="1">
    <citation type="journal article" date="2012" name="Science">
        <title>The Paleozoic origin of enzymatic lignin decomposition reconstructed from 31 fungal genomes.</title>
        <authorList>
            <person name="Floudas D."/>
            <person name="Binder M."/>
            <person name="Riley R."/>
            <person name="Barry K."/>
            <person name="Blanchette R.A."/>
            <person name="Henrissat B."/>
            <person name="Martinez A.T."/>
            <person name="Otillar R."/>
            <person name="Spatafora J.W."/>
            <person name="Yadav J.S."/>
            <person name="Aerts A."/>
            <person name="Benoit I."/>
            <person name="Boyd A."/>
            <person name="Carlson A."/>
            <person name="Copeland A."/>
            <person name="Coutinho P.M."/>
            <person name="de Vries R.P."/>
            <person name="Ferreira P."/>
            <person name="Findley K."/>
            <person name="Foster B."/>
            <person name="Gaskell J."/>
            <person name="Glotzer D."/>
            <person name="Gorecki P."/>
            <person name="Heitman J."/>
            <person name="Hesse C."/>
            <person name="Hori C."/>
            <person name="Igarashi K."/>
            <person name="Jurgens J.A."/>
            <person name="Kallen N."/>
            <person name="Kersten P."/>
            <person name="Kohler A."/>
            <person name="Kuees U."/>
            <person name="Kumar T.K.A."/>
            <person name="Kuo A."/>
            <person name="LaButti K."/>
            <person name="Larrondo L.F."/>
            <person name="Lindquist E."/>
            <person name="Ling A."/>
            <person name="Lombard V."/>
            <person name="Lucas S."/>
            <person name="Lundell T."/>
            <person name="Martin R."/>
            <person name="McLaughlin D.J."/>
            <person name="Morgenstern I."/>
            <person name="Morin E."/>
            <person name="Murat C."/>
            <person name="Nagy L.G."/>
            <person name="Nolan M."/>
            <person name="Ohm R.A."/>
            <person name="Patyshakuliyeva A."/>
            <person name="Rokas A."/>
            <person name="Ruiz-Duenas F.J."/>
            <person name="Sabat G."/>
            <person name="Salamov A."/>
            <person name="Samejima M."/>
            <person name="Schmutz J."/>
            <person name="Slot J.C."/>
            <person name="St John F."/>
            <person name="Stenlid J."/>
            <person name="Sun H."/>
            <person name="Sun S."/>
            <person name="Syed K."/>
            <person name="Tsang A."/>
            <person name="Wiebenga A."/>
            <person name="Young D."/>
            <person name="Pisabarro A."/>
            <person name="Eastwood D.C."/>
            <person name="Martin F."/>
            <person name="Cullen D."/>
            <person name="Grigoriev I.V."/>
            <person name="Hibbett D.S."/>
        </authorList>
    </citation>
    <scope>NUCLEOTIDE SEQUENCE [LARGE SCALE GENOMIC DNA]</scope>
    <source>
        <strain evidence="7 8">MD-104</strain>
    </source>
</reference>
<dbReference type="OrthoDB" id="79830at2759"/>
<feature type="compositionally biased region" description="Pro residues" evidence="5">
    <location>
        <begin position="542"/>
        <end position="552"/>
    </location>
</feature>
<keyword evidence="8" id="KW-1185">Reference proteome</keyword>
<organism evidence="7 8">
    <name type="scientific">Wolfiporia cocos (strain MD-104)</name>
    <name type="common">Brown rot fungus</name>
    <dbReference type="NCBI Taxonomy" id="742152"/>
    <lineage>
        <taxon>Eukaryota</taxon>
        <taxon>Fungi</taxon>
        <taxon>Dikarya</taxon>
        <taxon>Basidiomycota</taxon>
        <taxon>Agaricomycotina</taxon>
        <taxon>Agaricomycetes</taxon>
        <taxon>Polyporales</taxon>
        <taxon>Phaeolaceae</taxon>
        <taxon>Wolfiporia</taxon>
    </lineage>
</organism>
<feature type="compositionally biased region" description="Low complexity" evidence="5">
    <location>
        <begin position="808"/>
        <end position="825"/>
    </location>
</feature>
<feature type="region of interest" description="Disordered" evidence="5">
    <location>
        <begin position="806"/>
        <end position="847"/>
    </location>
</feature>
<evidence type="ECO:0000256" key="1">
    <source>
        <dbReference type="ARBA" id="ARBA00022723"/>
    </source>
</evidence>
<keyword evidence="1" id="KW-0479">Metal-binding</keyword>
<feature type="region of interest" description="Disordered" evidence="5">
    <location>
        <begin position="571"/>
        <end position="618"/>
    </location>
</feature>
<feature type="region of interest" description="Disordered" evidence="5">
    <location>
        <begin position="315"/>
        <end position="348"/>
    </location>
</feature>
<evidence type="ECO:0000313" key="7">
    <source>
        <dbReference type="EMBL" id="PCH34428.1"/>
    </source>
</evidence>
<dbReference type="InterPro" id="IPR036443">
    <property type="entry name" value="Znf_RanBP2_sf"/>
</dbReference>
<proteinExistence type="predicted"/>
<dbReference type="GO" id="GO:0008270">
    <property type="term" value="F:zinc ion binding"/>
    <property type="evidence" value="ECO:0007669"/>
    <property type="project" value="UniProtKB-KW"/>
</dbReference>
<dbReference type="STRING" id="742152.A0A2H3J9T9"/>
<dbReference type="AlphaFoldDB" id="A0A2H3J9T9"/>
<dbReference type="InterPro" id="IPR001876">
    <property type="entry name" value="Znf_RanBP2"/>
</dbReference>
<feature type="compositionally biased region" description="Polar residues" evidence="5">
    <location>
        <begin position="459"/>
        <end position="470"/>
    </location>
</feature>
<evidence type="ECO:0000256" key="2">
    <source>
        <dbReference type="ARBA" id="ARBA00022771"/>
    </source>
</evidence>
<keyword evidence="3" id="KW-0862">Zinc</keyword>
<name>A0A2H3J9T9_WOLCO</name>
<dbReference type="EMBL" id="KB467831">
    <property type="protein sequence ID" value="PCH34428.1"/>
    <property type="molecule type" value="Genomic_DNA"/>
</dbReference>
<dbReference type="PROSITE" id="PS50199">
    <property type="entry name" value="ZF_RANBP2_2"/>
    <property type="match status" value="2"/>
</dbReference>
<evidence type="ECO:0000313" key="8">
    <source>
        <dbReference type="Proteomes" id="UP000218811"/>
    </source>
</evidence>
<evidence type="ECO:0000259" key="6">
    <source>
        <dbReference type="PROSITE" id="PS50199"/>
    </source>
</evidence>
<dbReference type="Gene3D" id="4.10.1060.10">
    <property type="entry name" value="Zinc finger, RanBP2-type"/>
    <property type="match status" value="2"/>
</dbReference>
<sequence length="883" mass="96252">MSGPMRLDTRGSHRYNVLPQFRPEKCPDYEQEPPTFSTRVFKRLSDFFSWGKEIITNKDYRPDAGYVEAAWRLVERGHQLAGTSLELPTVAVPGEYENVLEQPALAPGQPTDTALEPIMEDVPQPEFELVEQPAPRCCPTHPFYNFLATRPRGVPEELKVPPYELLPPAPEFLPPFADYPQDEFEYWLQWCYPAMTLFHQLRAIGRMTAYTEAYLRNRGDGAVDIMEFKGIMREVQDQPEPEWIRQERLVNYEAILAARKAARSVPPRVETPEFLAARAATLAEIEWFKNATANIKALVPDAAAIQKDCFPATSRITTQNDSTPDASAAAIPNDAAPTSLPDPSQPLPDAVPIVSVCEVSSPLEHSPPNSPPSAEMPLYSTMAFIEIINQVTESVEEPDVINPYDWEGARTPDVDDIDSLRPLKRTWQQMKDLERIIEATVPKGAKRSRPDPNMKFLNPATNSGQKSRWSTWCRLDDSDDGEDANDEGSQPKKRRIASTPDGHSDSSPSPEVADIDMDDTPSAPVTKPMEVVEPPSRSSTPASPPVSTPTPAPVPCPAVTPLLPSPVIYSSSSSHVGRSFTRNSYVPREPSKLQTSFTIDQDSEEETDSRQEHDSTMAHAPVPQLAESIPSQEYPPLAHALAPSASMVPVSAQEHPANAHAPAKVHLVCQEHPSTPVHAPATLARDAVTSCASTSGQQREQETVMNSKARERVASVLLEALPRYKFLVCVAPSPGAGSRFTKAWQVASSVPVHTLPAYDFVKRMASSLPTSAVSLGKQSEWICGLCQLRSPDSAVKCVVCEAPRPNGPSQASPSPASSSPSSAPSAPSPAPSAPSPPPPVSGFNWAATGLAPPSATSDWECSICFVRNNSSAQQCMACKSPKP</sequence>